<comment type="caution">
    <text evidence="9">The sequence shown here is derived from an EMBL/GenBank/DDBJ whole genome shotgun (WGS) entry which is preliminary data.</text>
</comment>
<keyword evidence="5" id="KW-1015">Disulfide bond</keyword>
<sequence length="1022" mass="113890">MMLRYRRYRVFVAFAVLTVLLLFHFAGSDSWSASFKVPTSGDQAPIGGSAAEKQPDVLNPPPPGPYAKESKQPDVKVPSAERPKDPVKPPKPSNTERPLQKKPPGQGTGDDTDALEADTAKTIAPPRKGKTEQSKDKSGEGLNKSAGKSGKEKTHPYDENSTLAGINDDQVSLPSEHSEGRKEVTHEPSPTAIHWVKQEEHFPVDELIPLPTARPHPMPRIQAKVFPKESADDKREREAKLMAIKEAFTFTWANYKKFAWTSDELKPVSNGSRNPFAGWRATLVDSLDTLWLMDLKDEFEEAVDAVGEIDFTTSFRKDIPLFETVIRYLGGLVGAYDISGHKYSVLLQKAVELAEILMGAFDTPNRMPITFYYWMPTYAANPHRAGTRVVLAELGSLSLEFTRLAQLTKEDKYYDAIARITNAFKEWDDTLVPGLWPVHVDASGCKLATQTRPKLAGDGYADSPKKIPANAAASKSKEKAPDPQRFNVKNPVPDDEHEDMVKRLARRQMDDPTSVAKTERIKNKESDELGADGTTSSKAPSKDSSAKKPTQDQAPSSAQASQSAQCIPQGLIPNNAEGPQTFTIGGMADSTYEYLPKEFVLLGGHAPEYRDLYLKSMDSVKENLLFRPNVPEDSSQMLFAGSLTINSARVGRVPVLKTEGAHLTCFAGAMFAYGARLFNRDDDLRIGEELTQGCVWAYNSTTTGIMPEQFIVSACESMKGCEWNETQWHLELDPYAEARMETYRRQMAKYKEQVAEAKAKASQAPEATVAPETQTPIPTPTGSKVLTQQKSIDKRAPIDDVEQDVPPSVKKALPASKTTKMTDEEAESKSDSKSKSNSKIDGKGSKSSSKSSSKTTYSDDHEPASYDVEDPEVDEQEVLNDPVTAQIWKPTKPISHREYVAKRIEEERLPKGFLNIEGRQFLLRPEAMESVWYMYRISGDAYWREAGWRMFEGIQTHCRAAYGYSAIDDVTKTAPTQKDEMESFWLAETLKYFWLLFEDEDVLSLDQWVLNTEAHAFRRADA</sequence>
<comment type="similarity">
    <text evidence="3 6">Belongs to the glycosyl hydrolase 47 family.</text>
</comment>
<keyword evidence="10" id="KW-1185">Reference proteome</keyword>
<evidence type="ECO:0000256" key="5">
    <source>
        <dbReference type="ARBA" id="ARBA00023157"/>
    </source>
</evidence>
<dbReference type="Proteomes" id="UP001363622">
    <property type="component" value="Unassembled WGS sequence"/>
</dbReference>
<dbReference type="InterPro" id="IPR050749">
    <property type="entry name" value="Glycosyl_Hydrolase_47"/>
</dbReference>
<feature type="compositionally biased region" description="Basic and acidic residues" evidence="7">
    <location>
        <begin position="129"/>
        <end position="139"/>
    </location>
</feature>
<proteinExistence type="inferred from homology"/>
<dbReference type="SUPFAM" id="SSF48225">
    <property type="entry name" value="Seven-hairpin glycosidases"/>
    <property type="match status" value="1"/>
</dbReference>
<keyword evidence="4 6" id="KW-0378">Hydrolase</keyword>
<feature type="compositionally biased region" description="Low complexity" evidence="7">
    <location>
        <begin position="553"/>
        <end position="565"/>
    </location>
</feature>
<comment type="cofactor">
    <cofactor evidence="1">
        <name>Ca(2+)</name>
        <dbReference type="ChEBI" id="CHEBI:29108"/>
    </cofactor>
</comment>
<dbReference type="InterPro" id="IPR036026">
    <property type="entry name" value="Seven-hairpin_glycosidases"/>
</dbReference>
<protein>
    <recommendedName>
        <fullName evidence="6">alpha-1,2-Mannosidase</fullName>
        <ecNumber evidence="6">3.2.1.-</ecNumber>
    </recommendedName>
</protein>
<dbReference type="Pfam" id="PF01532">
    <property type="entry name" value="Glyco_hydro_47"/>
    <property type="match status" value="1"/>
</dbReference>
<dbReference type="InterPro" id="IPR001382">
    <property type="entry name" value="Glyco_hydro_47"/>
</dbReference>
<feature type="signal peptide" evidence="8">
    <location>
        <begin position="1"/>
        <end position="28"/>
    </location>
</feature>
<reference evidence="9 10" key="1">
    <citation type="submission" date="2024-04" db="EMBL/GenBank/DDBJ databases">
        <title>Phyllosticta paracitricarpa is synonymous to the EU quarantine fungus P. citricarpa based on phylogenomic analyses.</title>
        <authorList>
            <consortium name="Lawrence Berkeley National Laboratory"/>
            <person name="Van Ingen-Buijs V.A."/>
            <person name="Van Westerhoven A.C."/>
            <person name="Haridas S."/>
            <person name="Skiadas P."/>
            <person name="Martin F."/>
            <person name="Groenewald J.Z."/>
            <person name="Crous P.W."/>
            <person name="Seidl M.F."/>
        </authorList>
    </citation>
    <scope>NUCLEOTIDE SEQUENCE [LARGE SCALE GENOMIC DNA]</scope>
    <source>
        <strain evidence="9 10">CBS 123371</strain>
    </source>
</reference>
<gene>
    <name evidence="9" type="ORF">IWZ03DRAFT_364031</name>
</gene>
<dbReference type="PRINTS" id="PR00747">
    <property type="entry name" value="GLYHDRLASE47"/>
</dbReference>
<feature type="chain" id="PRO_5046498280" description="alpha-1,2-Mannosidase" evidence="8">
    <location>
        <begin position="29"/>
        <end position="1022"/>
    </location>
</feature>
<evidence type="ECO:0000256" key="4">
    <source>
        <dbReference type="ARBA" id="ARBA00022801"/>
    </source>
</evidence>
<dbReference type="PANTHER" id="PTHR11742:SF103">
    <property type="entry name" value="ENDOPLASMIC RETICULUM MANNOSIDASE MNL2-RELATED"/>
    <property type="match status" value="1"/>
</dbReference>
<evidence type="ECO:0000256" key="2">
    <source>
        <dbReference type="ARBA" id="ARBA00004922"/>
    </source>
</evidence>
<feature type="compositionally biased region" description="Basic and acidic residues" evidence="7">
    <location>
        <begin position="68"/>
        <end position="88"/>
    </location>
</feature>
<feature type="compositionally biased region" description="Basic and acidic residues" evidence="7">
    <location>
        <begin position="540"/>
        <end position="550"/>
    </location>
</feature>
<organism evidence="9 10">
    <name type="scientific">Phyllosticta citriasiana</name>
    <dbReference type="NCBI Taxonomy" id="595635"/>
    <lineage>
        <taxon>Eukaryota</taxon>
        <taxon>Fungi</taxon>
        <taxon>Dikarya</taxon>
        <taxon>Ascomycota</taxon>
        <taxon>Pezizomycotina</taxon>
        <taxon>Dothideomycetes</taxon>
        <taxon>Dothideomycetes incertae sedis</taxon>
        <taxon>Botryosphaeriales</taxon>
        <taxon>Phyllostictaceae</taxon>
        <taxon>Phyllosticta</taxon>
    </lineage>
</organism>
<feature type="compositionally biased region" description="Polar residues" evidence="7">
    <location>
        <begin position="159"/>
        <end position="175"/>
    </location>
</feature>
<evidence type="ECO:0000313" key="10">
    <source>
        <dbReference type="Proteomes" id="UP001363622"/>
    </source>
</evidence>
<dbReference type="EMBL" id="JBBPHU010000022">
    <property type="protein sequence ID" value="KAK7508976.1"/>
    <property type="molecule type" value="Genomic_DNA"/>
</dbReference>
<feature type="compositionally biased region" description="Basic and acidic residues" evidence="7">
    <location>
        <begin position="499"/>
        <end position="510"/>
    </location>
</feature>
<evidence type="ECO:0000313" key="9">
    <source>
        <dbReference type="EMBL" id="KAK7508976.1"/>
    </source>
</evidence>
<evidence type="ECO:0000256" key="8">
    <source>
        <dbReference type="SAM" id="SignalP"/>
    </source>
</evidence>
<feature type="compositionally biased region" description="Basic and acidic residues" evidence="7">
    <location>
        <begin position="820"/>
        <end position="844"/>
    </location>
</feature>
<comment type="pathway">
    <text evidence="2">Protein modification; protein glycosylation.</text>
</comment>
<feature type="region of interest" description="Disordered" evidence="7">
    <location>
        <begin position="38"/>
        <end position="189"/>
    </location>
</feature>
<evidence type="ECO:0000256" key="3">
    <source>
        <dbReference type="ARBA" id="ARBA00007658"/>
    </source>
</evidence>
<keyword evidence="6" id="KW-0326">Glycosidase</keyword>
<evidence type="ECO:0000256" key="1">
    <source>
        <dbReference type="ARBA" id="ARBA00001913"/>
    </source>
</evidence>
<feature type="compositionally biased region" description="Basic and acidic residues" evidence="7">
    <location>
        <begin position="176"/>
        <end position="186"/>
    </location>
</feature>
<feature type="compositionally biased region" description="Basic and acidic residues" evidence="7">
    <location>
        <begin position="149"/>
        <end position="158"/>
    </location>
</feature>
<feature type="compositionally biased region" description="Basic and acidic residues" evidence="7">
    <location>
        <begin position="517"/>
        <end position="527"/>
    </location>
</feature>
<feature type="region of interest" description="Disordered" evidence="7">
    <location>
        <begin position="759"/>
        <end position="875"/>
    </location>
</feature>
<dbReference type="GO" id="GO:0016787">
    <property type="term" value="F:hydrolase activity"/>
    <property type="evidence" value="ECO:0007669"/>
    <property type="project" value="UniProtKB-KW"/>
</dbReference>
<evidence type="ECO:0000256" key="7">
    <source>
        <dbReference type="SAM" id="MobiDB-lite"/>
    </source>
</evidence>
<accession>A0ABR1K796</accession>
<name>A0ABR1K796_9PEZI</name>
<dbReference type="InterPro" id="IPR012341">
    <property type="entry name" value="6hp_glycosidase-like_sf"/>
</dbReference>
<keyword evidence="8" id="KW-0732">Signal</keyword>
<dbReference type="EC" id="3.2.1.-" evidence="6"/>
<dbReference type="Gene3D" id="1.50.10.10">
    <property type="match status" value="3"/>
</dbReference>
<feature type="compositionally biased region" description="Polar residues" evidence="7">
    <location>
        <begin position="771"/>
        <end position="790"/>
    </location>
</feature>
<feature type="region of interest" description="Disordered" evidence="7">
    <location>
        <begin position="454"/>
        <end position="578"/>
    </location>
</feature>
<dbReference type="PANTHER" id="PTHR11742">
    <property type="entry name" value="MANNOSYL-OLIGOSACCHARIDE ALPHA-1,2-MANNOSIDASE-RELATED"/>
    <property type="match status" value="1"/>
</dbReference>
<feature type="compositionally biased region" description="Low complexity" evidence="7">
    <location>
        <begin position="845"/>
        <end position="854"/>
    </location>
</feature>
<evidence type="ECO:0000256" key="6">
    <source>
        <dbReference type="RuleBase" id="RU361193"/>
    </source>
</evidence>